<dbReference type="Gene3D" id="1.10.506.10">
    <property type="entry name" value="GTPase Activation - p120gap, domain 1"/>
    <property type="match status" value="3"/>
</dbReference>
<organism evidence="4 5">
    <name type="scientific">Teladorsagia circumcincta</name>
    <name type="common">Brown stomach worm</name>
    <name type="synonym">Ostertagia circumcincta</name>
    <dbReference type="NCBI Taxonomy" id="45464"/>
    <lineage>
        <taxon>Eukaryota</taxon>
        <taxon>Metazoa</taxon>
        <taxon>Ecdysozoa</taxon>
        <taxon>Nematoda</taxon>
        <taxon>Chromadorea</taxon>
        <taxon>Rhabditida</taxon>
        <taxon>Rhabditina</taxon>
        <taxon>Rhabditomorpha</taxon>
        <taxon>Strongyloidea</taxon>
        <taxon>Trichostrongylidae</taxon>
        <taxon>Teladorsagia</taxon>
    </lineage>
</organism>
<evidence type="ECO:0000259" key="3">
    <source>
        <dbReference type="Pfam" id="PF08337"/>
    </source>
</evidence>
<reference evidence="4 5" key="1">
    <citation type="submission" date="2015-09" db="EMBL/GenBank/DDBJ databases">
        <title>Draft genome of the parasitic nematode Teladorsagia circumcincta isolate WARC Sus (inbred).</title>
        <authorList>
            <person name="Mitreva M."/>
        </authorList>
    </citation>
    <scope>NUCLEOTIDE SEQUENCE [LARGE SCALE GENOMIC DNA]</scope>
    <source>
        <strain evidence="4 5">S</strain>
    </source>
</reference>
<dbReference type="PANTHER" id="PTHR22625:SF44">
    <property type="entry name" value="PLEXIN-B"/>
    <property type="match status" value="1"/>
</dbReference>
<dbReference type="GO" id="GO:0002116">
    <property type="term" value="C:semaphorin receptor complex"/>
    <property type="evidence" value="ECO:0007669"/>
    <property type="project" value="TreeGrafter"/>
</dbReference>
<accession>A0A2G9UUE0</accession>
<dbReference type="GO" id="GO:0050772">
    <property type="term" value="P:positive regulation of axonogenesis"/>
    <property type="evidence" value="ECO:0007669"/>
    <property type="project" value="TreeGrafter"/>
</dbReference>
<feature type="non-terminal residue" evidence="4">
    <location>
        <position position="1"/>
    </location>
</feature>
<dbReference type="GO" id="GO:0030334">
    <property type="term" value="P:regulation of cell migration"/>
    <property type="evidence" value="ECO:0007669"/>
    <property type="project" value="TreeGrafter"/>
</dbReference>
<evidence type="ECO:0000259" key="2">
    <source>
        <dbReference type="Pfam" id="PF01833"/>
    </source>
</evidence>
<feature type="transmembrane region" description="Helical" evidence="1">
    <location>
        <begin position="131"/>
        <end position="153"/>
    </location>
</feature>
<protein>
    <submittedName>
        <fullName evidence="4">Plexin cytoplasmic region</fullName>
    </submittedName>
</protein>
<dbReference type="Pfam" id="PF01833">
    <property type="entry name" value="TIG"/>
    <property type="match status" value="1"/>
</dbReference>
<dbReference type="AlphaFoldDB" id="A0A2G9UUE0"/>
<dbReference type="GO" id="GO:0097374">
    <property type="term" value="P:sensory neuron axon guidance"/>
    <property type="evidence" value="ECO:0007669"/>
    <property type="project" value="TreeGrafter"/>
</dbReference>
<gene>
    <name evidence="4" type="ORF">TELCIR_04157</name>
</gene>
<keyword evidence="1" id="KW-0472">Membrane</keyword>
<dbReference type="GO" id="GO:0007162">
    <property type="term" value="P:negative regulation of cell adhesion"/>
    <property type="evidence" value="ECO:0007669"/>
    <property type="project" value="TreeGrafter"/>
</dbReference>
<dbReference type="InterPro" id="IPR031148">
    <property type="entry name" value="Plexin"/>
</dbReference>
<feature type="domain" description="Plexin cytoplasmic RasGAP" evidence="3">
    <location>
        <begin position="231"/>
        <end position="325"/>
    </location>
</feature>
<feature type="domain" description="Plexin cytoplasmic RasGAP" evidence="3">
    <location>
        <begin position="326"/>
        <end position="418"/>
    </location>
</feature>
<evidence type="ECO:0000313" key="5">
    <source>
        <dbReference type="Proteomes" id="UP000230423"/>
    </source>
</evidence>
<dbReference type="GO" id="GO:0017154">
    <property type="term" value="F:semaphorin receptor activity"/>
    <property type="evidence" value="ECO:0007669"/>
    <property type="project" value="InterPro"/>
</dbReference>
<keyword evidence="1" id="KW-1133">Transmembrane helix</keyword>
<dbReference type="GO" id="GO:0008045">
    <property type="term" value="P:motor neuron axon guidance"/>
    <property type="evidence" value="ECO:0007669"/>
    <property type="project" value="TreeGrafter"/>
</dbReference>
<dbReference type="SUPFAM" id="SSF48350">
    <property type="entry name" value="GTPase activation domain, GAP"/>
    <property type="match status" value="1"/>
</dbReference>
<proteinExistence type="predicted"/>
<dbReference type="GO" id="GO:0005886">
    <property type="term" value="C:plasma membrane"/>
    <property type="evidence" value="ECO:0007669"/>
    <property type="project" value="TreeGrafter"/>
</dbReference>
<evidence type="ECO:0000256" key="1">
    <source>
        <dbReference type="SAM" id="Phobius"/>
    </source>
</evidence>
<dbReference type="EMBL" id="KZ345376">
    <property type="protein sequence ID" value="PIO73857.1"/>
    <property type="molecule type" value="Genomic_DNA"/>
</dbReference>
<name>A0A2G9UUE0_TELCI</name>
<sequence>FPLGFAMDNVTLVRNLGHRIQMRIVPDPEFAPFKGIRIHQGDQPLILDGSHLNEAAEPQDYKIFVGSERCYVTLVDSRQLVCNGPSAQPEPTDERGQPIVGGLPLVSVTVGRLRTELGLIEYVDPIATLRLWVLVVTALAALCSLLVLLAFLWKKRRMERERDYRKIQMQMEHLESNVRKECKQAFAELQTSMESCGEDEYEGTDVTTLLEFIHRLLWEDNGWSHSPSLYASTLPVTLAQFDALLSCKQFVFSIVETAESETGMSLSERSMLSSLLIAVLLRNFQYCTDVVLSLLRAHIAKSVHAGTSDMLFRKSDSVVEKMVSKCKGTVQKYIEDFLESIMFLECSTYPPILKRVFDLLEEEATRNRVCDHRLVQQWKSNLYILRVWVHLIKNPKILLDVSESISQDGNLSVVAQTLEVARLRPLSSDLFRRIRRQPPVSDEMFVDCLNDVANSLRDCTRSTVALSELLTWVRGNGVRLIEVHLLEDFEFKTTSKFETEAMKKLGEDGQRTKRCAEERSKGQRRAPFFSFIRGKRRSISDERIASGHGQNKN</sequence>
<evidence type="ECO:0000313" key="4">
    <source>
        <dbReference type="EMBL" id="PIO73857.1"/>
    </source>
</evidence>
<keyword evidence="5" id="KW-1185">Reference proteome</keyword>
<keyword evidence="1" id="KW-0812">Transmembrane</keyword>
<dbReference type="OrthoDB" id="125363at2759"/>
<dbReference type="InterPro" id="IPR002909">
    <property type="entry name" value="IPT_dom"/>
</dbReference>
<dbReference type="Pfam" id="PF08337">
    <property type="entry name" value="Plexin_cytopl"/>
    <property type="match status" value="2"/>
</dbReference>
<dbReference type="GO" id="GO:0008360">
    <property type="term" value="P:regulation of cell shape"/>
    <property type="evidence" value="ECO:0007669"/>
    <property type="project" value="TreeGrafter"/>
</dbReference>
<dbReference type="InterPro" id="IPR008936">
    <property type="entry name" value="Rho_GTPase_activation_prot"/>
</dbReference>
<dbReference type="PANTHER" id="PTHR22625">
    <property type="entry name" value="PLEXIN"/>
    <property type="match status" value="1"/>
</dbReference>
<dbReference type="Proteomes" id="UP000230423">
    <property type="component" value="Unassembled WGS sequence"/>
</dbReference>
<dbReference type="InterPro" id="IPR013548">
    <property type="entry name" value="Plexin_cytoplasmic_RasGAP_dom"/>
</dbReference>
<feature type="domain" description="IPT/TIG" evidence="2">
    <location>
        <begin position="40"/>
        <end position="101"/>
    </location>
</feature>